<protein>
    <recommendedName>
        <fullName evidence="5">GDP-L-fucose synthase</fullName>
        <ecNumber evidence="5">1.1.1.271</ecNumber>
    </recommendedName>
    <alternativeName>
        <fullName evidence="5">GDP-4-keto-6-deoxy-D-mannose-3,5-epimerase-4-reductase</fullName>
    </alternativeName>
</protein>
<dbReference type="GO" id="GO:0050577">
    <property type="term" value="F:GDP-L-fucose synthase activity"/>
    <property type="evidence" value="ECO:0007669"/>
    <property type="project" value="UniProtKB-UniRule"/>
</dbReference>
<comment type="pathway">
    <text evidence="5">Nucleotide-sugar biosynthesis; GDP-L-fucose biosynthesis via de novo pathway; GDP-L-fucose from GDP-alpha-D-mannose: step 2/2.</text>
</comment>
<feature type="binding site" evidence="5">
    <location>
        <position position="281"/>
    </location>
    <ligand>
        <name>substrate</name>
    </ligand>
</feature>
<feature type="binding site" evidence="5">
    <location>
        <position position="221"/>
    </location>
    <ligand>
        <name>substrate</name>
    </ligand>
</feature>
<feature type="binding site" evidence="5">
    <location>
        <begin position="175"/>
        <end position="178"/>
    </location>
    <ligand>
        <name>NADP(+)</name>
        <dbReference type="ChEBI" id="CHEBI:58349"/>
    </ligand>
</feature>
<dbReference type="InterPro" id="IPR028614">
    <property type="entry name" value="GDP_fucose/colitose_synth"/>
</dbReference>
<name>A0A5N5UKX1_9EURY</name>
<evidence type="ECO:0000259" key="6">
    <source>
        <dbReference type="Pfam" id="PF01370"/>
    </source>
</evidence>
<sequence length="320" mass="36258">MTDWHRDTADYWNGKSVMVTGGAGFLGRHLVDELQNRAEDADIFVPRSDEYDLREKQNIKVALADSNPDIVLHLAATVGGIGANRANPGKYFYENAIMGIELMEQARRHGVEKFTILGTICSYPKHTPIPFSEENLFEGYPEETNAPYGIAKKSLLTQSQAYRKQYDFNSIYLMPVNLYGPRDDFDLETSHVIPAIIRKCVEARMRGEDSITAWGTGKPTREFLYVKDAADGILTATERYNESEPINLGSGMEISVQDLVETIADLTGYNGAIEWDTSKPDGQPRRKLDTKRARQRINWNSTTSFRQGLKRTIDWYEDNL</sequence>
<organism evidence="7 8">
    <name type="scientific">Halosegnis rubeus</name>
    <dbReference type="NCBI Taxonomy" id="2212850"/>
    <lineage>
        <taxon>Archaea</taxon>
        <taxon>Methanobacteriati</taxon>
        <taxon>Methanobacteriota</taxon>
        <taxon>Stenosarchaea group</taxon>
        <taxon>Halobacteria</taxon>
        <taxon>Halobacteriales</taxon>
        <taxon>Natronomonadaceae</taxon>
        <taxon>Halosegnis</taxon>
    </lineage>
</organism>
<dbReference type="InterPro" id="IPR001509">
    <property type="entry name" value="Epimerase_deHydtase"/>
</dbReference>
<dbReference type="GO" id="GO:0070401">
    <property type="term" value="F:NADP+ binding"/>
    <property type="evidence" value="ECO:0007669"/>
    <property type="project" value="UniProtKB-UniRule"/>
</dbReference>
<feature type="domain" description="NAD-dependent epimerase/dehydratase" evidence="6">
    <location>
        <begin position="17"/>
        <end position="249"/>
    </location>
</feature>
<keyword evidence="3 5" id="KW-0560">Oxidoreductase</keyword>
<feature type="binding site" evidence="5">
    <location>
        <position position="152"/>
    </location>
    <ligand>
        <name>NADP(+)</name>
        <dbReference type="ChEBI" id="CHEBI:58349"/>
    </ligand>
</feature>
<dbReference type="GO" id="GO:0042351">
    <property type="term" value="P:'de novo' GDP-L-fucose biosynthetic process"/>
    <property type="evidence" value="ECO:0007669"/>
    <property type="project" value="UniProtKB-UniRule"/>
</dbReference>
<comment type="similarity">
    <text evidence="1 5">Belongs to the NAD(P)-dependent epimerase/dehydratase family. Fucose synthase subfamily.</text>
</comment>
<dbReference type="EC" id="1.1.1.271" evidence="5"/>
<keyword evidence="5" id="KW-0511">Multifunctional enzyme</keyword>
<dbReference type="EMBL" id="QMDY01000002">
    <property type="protein sequence ID" value="KAB7519438.1"/>
    <property type="molecule type" value="Genomic_DNA"/>
</dbReference>
<reference evidence="7 8" key="1">
    <citation type="submission" date="2019-10" db="EMBL/GenBank/DDBJ databases">
        <title>Unraveling microbial dark matter from salterns through culturing: the case of the genus Halosegnis.</title>
        <authorList>
            <person name="Duran-Viseras A."/>
            <person name="Andrei A.-S."/>
            <person name="Vera-Gargallo B."/>
            <person name="Ghai R."/>
            <person name="Sanchez-Porro C."/>
            <person name="Ventosa A."/>
        </authorList>
    </citation>
    <scope>NUCLEOTIDE SEQUENCE [LARGE SCALE GENOMIC DNA]</scope>
    <source>
        <strain evidence="7 8">F19-13</strain>
    </source>
</reference>
<comment type="caution">
    <text evidence="7">The sequence shown here is derived from an EMBL/GenBank/DDBJ whole genome shotgun (WGS) entry which is preliminary data.</text>
</comment>
<feature type="binding site" evidence="5">
    <location>
        <position position="214"/>
    </location>
    <ligand>
        <name>substrate</name>
    </ligand>
</feature>
<keyword evidence="4 5" id="KW-0413">Isomerase</keyword>
<dbReference type="Gene3D" id="3.90.25.10">
    <property type="entry name" value="UDP-galactose 4-epimerase, domain 1"/>
    <property type="match status" value="1"/>
</dbReference>
<gene>
    <name evidence="5" type="primary">fcl</name>
    <name evidence="7" type="ORF">DP108_04870</name>
</gene>
<dbReference type="GO" id="GO:0016853">
    <property type="term" value="F:isomerase activity"/>
    <property type="evidence" value="ECO:0007669"/>
    <property type="project" value="UniProtKB-KW"/>
</dbReference>
<comment type="function">
    <text evidence="5">Catalyzes the two-step NADP-dependent conversion of GDP-4-dehydro-6-deoxy-D-mannose to GDP-fucose, involving an epimerase and a reductase reaction.</text>
</comment>
<feature type="site" description="Important for catalytic activity" evidence="5">
    <location>
        <position position="119"/>
    </location>
</feature>
<accession>A0A5N5UKX1</accession>
<feature type="binding site" evidence="5">
    <location>
        <position position="199"/>
    </location>
    <ligand>
        <name>substrate</name>
    </ligand>
</feature>
<feature type="site" description="Important for catalytic activity" evidence="5">
    <location>
        <position position="121"/>
    </location>
</feature>
<evidence type="ECO:0000256" key="5">
    <source>
        <dbReference type="HAMAP-Rule" id="MF_00956"/>
    </source>
</evidence>
<dbReference type="PANTHER" id="PTHR43238">
    <property type="entry name" value="GDP-L-FUCOSE SYNTHASE"/>
    <property type="match status" value="1"/>
</dbReference>
<evidence type="ECO:0000313" key="7">
    <source>
        <dbReference type="EMBL" id="KAB7519438.1"/>
    </source>
</evidence>
<comment type="caution">
    <text evidence="5">Lacks conserved residue(s) required for the propagation of feature annotation.</text>
</comment>
<dbReference type="Proteomes" id="UP000326207">
    <property type="component" value="Unassembled WGS sequence"/>
</dbReference>
<dbReference type="HAMAP" id="MF_00956">
    <property type="entry name" value="GDP_fucose_synth"/>
    <property type="match status" value="1"/>
</dbReference>
<feature type="binding site" evidence="5">
    <location>
        <position position="191"/>
    </location>
    <ligand>
        <name>NADP(+)</name>
        <dbReference type="ChEBI" id="CHEBI:58349"/>
    </ligand>
</feature>
<dbReference type="SUPFAM" id="SSF51735">
    <property type="entry name" value="NAD(P)-binding Rossmann-fold domains"/>
    <property type="match status" value="1"/>
</dbReference>
<keyword evidence="2 5" id="KW-0521">NADP</keyword>
<evidence type="ECO:0000256" key="1">
    <source>
        <dbReference type="ARBA" id="ARBA00005959"/>
    </source>
</evidence>
<evidence type="ECO:0000256" key="2">
    <source>
        <dbReference type="ARBA" id="ARBA00022857"/>
    </source>
</evidence>
<dbReference type="Gene3D" id="3.40.50.720">
    <property type="entry name" value="NAD(P)-binding Rossmann-like Domain"/>
    <property type="match status" value="1"/>
</dbReference>
<evidence type="ECO:0000256" key="3">
    <source>
        <dbReference type="ARBA" id="ARBA00023002"/>
    </source>
</evidence>
<dbReference type="UniPathway" id="UPA00128">
    <property type="reaction ID" value="UER00191"/>
</dbReference>
<dbReference type="InterPro" id="IPR036291">
    <property type="entry name" value="NAD(P)-bd_dom_sf"/>
</dbReference>
<dbReference type="Pfam" id="PF01370">
    <property type="entry name" value="Epimerase"/>
    <property type="match status" value="1"/>
</dbReference>
<proteinExistence type="inferred from homology"/>
<evidence type="ECO:0000313" key="8">
    <source>
        <dbReference type="Proteomes" id="UP000326207"/>
    </source>
</evidence>
<dbReference type="AlphaFoldDB" id="A0A5N5UKX1"/>
<feature type="binding site" evidence="5">
    <location>
        <begin position="21"/>
        <end position="27"/>
    </location>
    <ligand>
        <name>NADP(+)</name>
        <dbReference type="ChEBI" id="CHEBI:58349"/>
    </ligand>
</feature>
<dbReference type="RefSeq" id="WP_152156074.1">
    <property type="nucleotide sequence ID" value="NZ_QMDY01000002.1"/>
</dbReference>
<evidence type="ECO:0000256" key="4">
    <source>
        <dbReference type="ARBA" id="ARBA00023235"/>
    </source>
</evidence>
<dbReference type="PANTHER" id="PTHR43238:SF1">
    <property type="entry name" value="GDP-L-FUCOSE SYNTHASE"/>
    <property type="match status" value="1"/>
</dbReference>
<comment type="catalytic activity">
    <reaction evidence="5">
        <text>GDP-beta-L-fucose + NADP(+) = GDP-4-dehydro-alpha-D-rhamnose + NADPH + H(+)</text>
        <dbReference type="Rhea" id="RHEA:18885"/>
        <dbReference type="ChEBI" id="CHEBI:15378"/>
        <dbReference type="ChEBI" id="CHEBI:57273"/>
        <dbReference type="ChEBI" id="CHEBI:57783"/>
        <dbReference type="ChEBI" id="CHEBI:57964"/>
        <dbReference type="ChEBI" id="CHEBI:58349"/>
        <dbReference type="EC" id="1.1.1.271"/>
    </reaction>
</comment>
<feature type="active site" description="Proton donor/acceptor" evidence="5">
    <location>
        <position position="148"/>
    </location>
</feature>
<dbReference type="CDD" id="cd05239">
    <property type="entry name" value="GDP_FS_SDR_e"/>
    <property type="match status" value="1"/>
</dbReference>